<name>A0AAQ3L3S7_9LILI</name>
<evidence type="ECO:0000256" key="1">
    <source>
        <dbReference type="SAM" id="MobiDB-lite"/>
    </source>
</evidence>
<gene>
    <name evidence="2" type="ORF">Cni_G28981</name>
</gene>
<keyword evidence="3" id="KW-1185">Reference proteome</keyword>
<dbReference type="AlphaFoldDB" id="A0AAQ3L3S7"/>
<feature type="region of interest" description="Disordered" evidence="1">
    <location>
        <begin position="1"/>
        <end position="21"/>
    </location>
</feature>
<dbReference type="EMBL" id="CP136898">
    <property type="protein sequence ID" value="WOL20178.1"/>
    <property type="molecule type" value="Genomic_DNA"/>
</dbReference>
<organism evidence="2 3">
    <name type="scientific">Canna indica</name>
    <name type="common">Indian-shot</name>
    <dbReference type="NCBI Taxonomy" id="4628"/>
    <lineage>
        <taxon>Eukaryota</taxon>
        <taxon>Viridiplantae</taxon>
        <taxon>Streptophyta</taxon>
        <taxon>Embryophyta</taxon>
        <taxon>Tracheophyta</taxon>
        <taxon>Spermatophyta</taxon>
        <taxon>Magnoliopsida</taxon>
        <taxon>Liliopsida</taxon>
        <taxon>Zingiberales</taxon>
        <taxon>Cannaceae</taxon>
        <taxon>Canna</taxon>
    </lineage>
</organism>
<evidence type="ECO:0008006" key="4">
    <source>
        <dbReference type="Google" id="ProtNLM"/>
    </source>
</evidence>
<sequence length="90" mass="10381">MSCPHYPTHPPHPPTTSWAGKKKSKVAEVECFSIGRRVEEPEVYHPRSSLVAAMVQALTHWVSYVWVVDEEDYDFMGIATFADMLRLFRE</sequence>
<evidence type="ECO:0000313" key="2">
    <source>
        <dbReference type="EMBL" id="WOL20178.1"/>
    </source>
</evidence>
<proteinExistence type="predicted"/>
<evidence type="ECO:0000313" key="3">
    <source>
        <dbReference type="Proteomes" id="UP001327560"/>
    </source>
</evidence>
<reference evidence="2 3" key="1">
    <citation type="submission" date="2023-10" db="EMBL/GenBank/DDBJ databases">
        <title>Chromosome-scale genome assembly provides insights into flower coloration mechanisms of Canna indica.</title>
        <authorList>
            <person name="Li C."/>
        </authorList>
    </citation>
    <scope>NUCLEOTIDE SEQUENCE [LARGE SCALE GENOMIC DNA]</scope>
    <source>
        <tissue evidence="2">Flower</tissue>
    </source>
</reference>
<accession>A0AAQ3L3S7</accession>
<dbReference type="Proteomes" id="UP001327560">
    <property type="component" value="Chromosome 9"/>
</dbReference>
<protein>
    <recommendedName>
        <fullName evidence="4">CBS domain-containing protein</fullName>
    </recommendedName>
</protein>